<dbReference type="Proteomes" id="UP001145114">
    <property type="component" value="Unassembled WGS sequence"/>
</dbReference>
<proteinExistence type="predicted"/>
<evidence type="ECO:0000313" key="1">
    <source>
        <dbReference type="EMBL" id="KAJ1672816.1"/>
    </source>
</evidence>
<comment type="caution">
    <text evidence="1">The sequence shown here is derived from an EMBL/GenBank/DDBJ whole genome shotgun (WGS) entry which is preliminary data.</text>
</comment>
<gene>
    <name evidence="1" type="ORF">EV182_006440</name>
</gene>
<keyword evidence="2" id="KW-1185">Reference proteome</keyword>
<accession>A0ACC1H9B0</accession>
<dbReference type="EMBL" id="JAMZIH010007786">
    <property type="protein sequence ID" value="KAJ1672816.1"/>
    <property type="molecule type" value="Genomic_DNA"/>
</dbReference>
<sequence length="212" mass="23319">MIKKAEDPSVTDEARKLIIQLLKKLDMLTTQTKAELDKLDAEEAADKSAVSAAPIFRPAFAARGRGRGRGGITAVYRASLKVDNRPRTIKVSNLPPAILPMVEQEFSQFGVVTKIEVNDSDNSALIQYQERWQAEEAYNKANSSIKNLKDNLNIEWVTELPQHWATNKSSEGTSNSVNGKQSMQPQTSSGDNEGVMAQGAGNDSEDEDARRI</sequence>
<feature type="non-terminal residue" evidence="1">
    <location>
        <position position="212"/>
    </location>
</feature>
<protein>
    <submittedName>
        <fullName evidence="1">Uncharacterized protein</fullName>
    </submittedName>
</protein>
<name>A0ACC1H9B0_9FUNG</name>
<evidence type="ECO:0000313" key="2">
    <source>
        <dbReference type="Proteomes" id="UP001145114"/>
    </source>
</evidence>
<reference evidence="1" key="1">
    <citation type="submission" date="2022-06" db="EMBL/GenBank/DDBJ databases">
        <title>Phylogenomic reconstructions and comparative analyses of Kickxellomycotina fungi.</title>
        <authorList>
            <person name="Reynolds N.K."/>
            <person name="Stajich J.E."/>
            <person name="Barry K."/>
            <person name="Grigoriev I.V."/>
            <person name="Crous P."/>
            <person name="Smith M.E."/>
        </authorList>
    </citation>
    <scope>NUCLEOTIDE SEQUENCE</scope>
    <source>
        <strain evidence="1">RSA 2271</strain>
    </source>
</reference>
<organism evidence="1 2">
    <name type="scientific">Spiromyces aspiralis</name>
    <dbReference type="NCBI Taxonomy" id="68401"/>
    <lineage>
        <taxon>Eukaryota</taxon>
        <taxon>Fungi</taxon>
        <taxon>Fungi incertae sedis</taxon>
        <taxon>Zoopagomycota</taxon>
        <taxon>Kickxellomycotina</taxon>
        <taxon>Kickxellomycetes</taxon>
        <taxon>Kickxellales</taxon>
        <taxon>Kickxellaceae</taxon>
        <taxon>Spiromyces</taxon>
    </lineage>
</organism>